<protein>
    <recommendedName>
        <fullName evidence="1">Guanylate cyclase domain-containing protein</fullName>
    </recommendedName>
</protein>
<dbReference type="OrthoDB" id="6147412at2759"/>
<dbReference type="Pfam" id="PF00211">
    <property type="entry name" value="Guanylate_cyc"/>
    <property type="match status" value="1"/>
</dbReference>
<dbReference type="SUPFAM" id="SSF55073">
    <property type="entry name" value="Nucleotide cyclase"/>
    <property type="match status" value="1"/>
</dbReference>
<name>A0A9K3GRB2_9EUKA</name>
<reference evidence="2 3" key="1">
    <citation type="journal article" date="2018" name="PLoS ONE">
        <title>The draft genome of Kipferlia bialata reveals reductive genome evolution in fornicate parasites.</title>
        <authorList>
            <person name="Tanifuji G."/>
            <person name="Takabayashi S."/>
            <person name="Kume K."/>
            <person name="Takagi M."/>
            <person name="Nakayama T."/>
            <person name="Kamikawa R."/>
            <person name="Inagaki Y."/>
            <person name="Hashimoto T."/>
        </authorList>
    </citation>
    <scope>NUCLEOTIDE SEQUENCE [LARGE SCALE GENOMIC DNA]</scope>
    <source>
        <strain evidence="2">NY0173</strain>
    </source>
</reference>
<accession>A0A9K3GRB2</accession>
<evidence type="ECO:0000313" key="2">
    <source>
        <dbReference type="EMBL" id="GIQ91800.1"/>
    </source>
</evidence>
<dbReference type="GO" id="GO:0009190">
    <property type="term" value="P:cyclic nucleotide biosynthetic process"/>
    <property type="evidence" value="ECO:0007669"/>
    <property type="project" value="InterPro"/>
</dbReference>
<dbReference type="PROSITE" id="PS50125">
    <property type="entry name" value="GUANYLATE_CYCLASE_2"/>
    <property type="match status" value="1"/>
</dbReference>
<dbReference type="Proteomes" id="UP000265618">
    <property type="component" value="Unassembled WGS sequence"/>
</dbReference>
<dbReference type="GO" id="GO:0035556">
    <property type="term" value="P:intracellular signal transduction"/>
    <property type="evidence" value="ECO:0007669"/>
    <property type="project" value="InterPro"/>
</dbReference>
<sequence length="162" mass="17208">VTKVKTVGDAYEVMRAFTATEMATRPVESIVQSIADMASFSLEMLHSCQATFAATGVPLHVRCGLAVGPAFACVIGSVRVSYDIFGLAPARARLMEELSPVGNVTVSRDVYELLSAAQGPTSLSQSFGCVASATFIPLSLSNTVYTSLSTSYTLFYRPLAHI</sequence>
<dbReference type="AlphaFoldDB" id="A0A9K3GRB2"/>
<dbReference type="EMBL" id="BDIP01008349">
    <property type="protein sequence ID" value="GIQ91800.1"/>
    <property type="molecule type" value="Genomic_DNA"/>
</dbReference>
<dbReference type="PANTHER" id="PTHR45655:SF13">
    <property type="entry name" value="SOLUBLE GUANYLATE CYCLASE GCY-32-RELATED"/>
    <property type="match status" value="1"/>
</dbReference>
<evidence type="ECO:0000259" key="1">
    <source>
        <dbReference type="PROSITE" id="PS50125"/>
    </source>
</evidence>
<organism evidence="2 3">
    <name type="scientific">Kipferlia bialata</name>
    <dbReference type="NCBI Taxonomy" id="797122"/>
    <lineage>
        <taxon>Eukaryota</taxon>
        <taxon>Metamonada</taxon>
        <taxon>Carpediemonas-like organisms</taxon>
        <taxon>Kipferlia</taxon>
    </lineage>
</organism>
<dbReference type="Gene3D" id="3.30.70.1230">
    <property type="entry name" value="Nucleotide cyclase"/>
    <property type="match status" value="1"/>
</dbReference>
<proteinExistence type="predicted"/>
<feature type="domain" description="Guanylate cyclase" evidence="1">
    <location>
        <begin position="1"/>
        <end position="96"/>
    </location>
</feature>
<dbReference type="CDD" id="cd07302">
    <property type="entry name" value="CHD"/>
    <property type="match status" value="1"/>
</dbReference>
<keyword evidence="3" id="KW-1185">Reference proteome</keyword>
<evidence type="ECO:0000313" key="3">
    <source>
        <dbReference type="Proteomes" id="UP000265618"/>
    </source>
</evidence>
<comment type="caution">
    <text evidence="2">The sequence shown here is derived from an EMBL/GenBank/DDBJ whole genome shotgun (WGS) entry which is preliminary data.</text>
</comment>
<gene>
    <name evidence="2" type="ORF">KIPB_015205</name>
</gene>
<dbReference type="InterPro" id="IPR001054">
    <property type="entry name" value="A/G_cyclase"/>
</dbReference>
<feature type="non-terminal residue" evidence="2">
    <location>
        <position position="1"/>
    </location>
</feature>
<dbReference type="InterPro" id="IPR029787">
    <property type="entry name" value="Nucleotide_cyclase"/>
</dbReference>
<dbReference type="PANTHER" id="PTHR45655">
    <property type="entry name" value="GUANYLATE CYCLASE SOLUBLE SUBUNIT BETA-2"/>
    <property type="match status" value="1"/>
</dbReference>